<dbReference type="Proteomes" id="UP001267638">
    <property type="component" value="Unassembled WGS sequence"/>
</dbReference>
<dbReference type="RefSeq" id="WP_310224898.1">
    <property type="nucleotide sequence ID" value="NZ_JAVDWV010000010.1"/>
</dbReference>
<sequence>MSEHGQDLHSLFPQATDRLHDLKLNDAHFRTLADRYHALLGEITPIEDGTAPASDERLEELKKQRLALLDQIGALIAAEPA</sequence>
<evidence type="ECO:0000313" key="1">
    <source>
        <dbReference type="EMBL" id="MDR7155523.1"/>
    </source>
</evidence>
<reference evidence="1 2" key="1">
    <citation type="submission" date="2023-07" db="EMBL/GenBank/DDBJ databases">
        <title>Sorghum-associated microbial communities from plants grown in Nebraska, USA.</title>
        <authorList>
            <person name="Schachtman D."/>
        </authorList>
    </citation>
    <scope>NUCLEOTIDE SEQUENCE [LARGE SCALE GENOMIC DNA]</scope>
    <source>
        <strain evidence="1 2">4256</strain>
    </source>
</reference>
<organism evidence="1 2">
    <name type="scientific">Sphingobium xenophagum</name>
    <dbReference type="NCBI Taxonomy" id="121428"/>
    <lineage>
        <taxon>Bacteria</taxon>
        <taxon>Pseudomonadati</taxon>
        <taxon>Pseudomonadota</taxon>
        <taxon>Alphaproteobacteria</taxon>
        <taxon>Sphingomonadales</taxon>
        <taxon>Sphingomonadaceae</taxon>
        <taxon>Sphingobium</taxon>
    </lineage>
</organism>
<comment type="caution">
    <text evidence="1">The sequence shown here is derived from an EMBL/GenBank/DDBJ whole genome shotgun (WGS) entry which is preliminary data.</text>
</comment>
<dbReference type="InterPro" id="IPR038444">
    <property type="entry name" value="DUF465_sf"/>
</dbReference>
<gene>
    <name evidence="1" type="ORF">J2W40_002355</name>
</gene>
<accession>A0ABU1X1U8</accession>
<proteinExistence type="predicted"/>
<keyword evidence="2" id="KW-1185">Reference proteome</keyword>
<protein>
    <submittedName>
        <fullName evidence="1">Uncharacterized protein YdcH (DUF465 family)</fullName>
    </submittedName>
</protein>
<name>A0ABU1X1U8_SPHXE</name>
<dbReference type="Gene3D" id="6.10.280.50">
    <property type="match status" value="1"/>
</dbReference>
<dbReference type="Pfam" id="PF04325">
    <property type="entry name" value="DUF465"/>
    <property type="match status" value="1"/>
</dbReference>
<dbReference type="InterPro" id="IPR007420">
    <property type="entry name" value="DUF465"/>
</dbReference>
<evidence type="ECO:0000313" key="2">
    <source>
        <dbReference type="Proteomes" id="UP001267638"/>
    </source>
</evidence>
<dbReference type="EMBL" id="JAVDWV010000010">
    <property type="protein sequence ID" value="MDR7155523.1"/>
    <property type="molecule type" value="Genomic_DNA"/>
</dbReference>